<keyword evidence="6" id="KW-1185">Reference proteome</keyword>
<proteinExistence type="predicted"/>
<dbReference type="GO" id="GO:0005634">
    <property type="term" value="C:nucleus"/>
    <property type="evidence" value="ECO:0007669"/>
    <property type="project" value="TreeGrafter"/>
</dbReference>
<feature type="compositionally biased region" description="Basic and acidic residues" evidence="3">
    <location>
        <begin position="165"/>
        <end position="181"/>
    </location>
</feature>
<reference evidence="5 6" key="1">
    <citation type="submission" date="2024-01" db="EMBL/GenBank/DDBJ databases">
        <title>A draft genome for a cacao thread blight-causing isolate of Paramarasmius palmivorus.</title>
        <authorList>
            <person name="Baruah I.K."/>
            <person name="Bukari Y."/>
            <person name="Amoako-Attah I."/>
            <person name="Meinhardt L.W."/>
            <person name="Bailey B.A."/>
            <person name="Cohen S.P."/>
        </authorList>
    </citation>
    <scope>NUCLEOTIDE SEQUENCE [LARGE SCALE GENOMIC DNA]</scope>
    <source>
        <strain evidence="5 6">GH-12</strain>
    </source>
</reference>
<dbReference type="CDD" id="cd12418">
    <property type="entry name" value="RRM_Aly_REF_like"/>
    <property type="match status" value="1"/>
</dbReference>
<dbReference type="InterPro" id="IPR000504">
    <property type="entry name" value="RRM_dom"/>
</dbReference>
<name>A0AAW0B2G4_9AGAR</name>
<dbReference type="SUPFAM" id="SSF54928">
    <property type="entry name" value="RNA-binding domain, RBD"/>
    <property type="match status" value="1"/>
</dbReference>
<protein>
    <recommendedName>
        <fullName evidence="4">RRM domain-containing protein</fullName>
    </recommendedName>
</protein>
<evidence type="ECO:0000256" key="3">
    <source>
        <dbReference type="SAM" id="MobiDB-lite"/>
    </source>
</evidence>
<keyword evidence="1 2" id="KW-0694">RNA-binding</keyword>
<feature type="domain" description="RRM" evidence="4">
    <location>
        <begin position="52"/>
        <end position="141"/>
    </location>
</feature>
<dbReference type="SMART" id="SM01218">
    <property type="entry name" value="FoP_duplication"/>
    <property type="match status" value="1"/>
</dbReference>
<dbReference type="PANTHER" id="PTHR19965:SF82">
    <property type="entry name" value="THO COMPLEX SUBUNIT 4"/>
    <property type="match status" value="1"/>
</dbReference>
<dbReference type="AlphaFoldDB" id="A0AAW0B2G4"/>
<dbReference type="PROSITE" id="PS50102">
    <property type="entry name" value="RRM"/>
    <property type="match status" value="1"/>
</dbReference>
<dbReference type="Gene3D" id="3.30.70.330">
    <property type="match status" value="1"/>
</dbReference>
<evidence type="ECO:0000313" key="6">
    <source>
        <dbReference type="Proteomes" id="UP001383192"/>
    </source>
</evidence>
<dbReference type="InterPro" id="IPR012677">
    <property type="entry name" value="Nucleotide-bd_a/b_plait_sf"/>
</dbReference>
<dbReference type="SMART" id="SM00360">
    <property type="entry name" value="RRM"/>
    <property type="match status" value="1"/>
</dbReference>
<dbReference type="GO" id="GO:0003729">
    <property type="term" value="F:mRNA binding"/>
    <property type="evidence" value="ECO:0007669"/>
    <property type="project" value="TreeGrafter"/>
</dbReference>
<accession>A0AAW0B2G4</accession>
<dbReference type="InterPro" id="IPR051229">
    <property type="entry name" value="ALYREF_mRNA_export"/>
</dbReference>
<evidence type="ECO:0000313" key="5">
    <source>
        <dbReference type="EMBL" id="KAK7020198.1"/>
    </source>
</evidence>
<dbReference type="InterPro" id="IPR025715">
    <property type="entry name" value="FoP_C"/>
</dbReference>
<dbReference type="PANTHER" id="PTHR19965">
    <property type="entry name" value="RNA AND EXPORT FACTOR BINDING PROTEIN"/>
    <property type="match status" value="1"/>
</dbReference>
<evidence type="ECO:0000256" key="2">
    <source>
        <dbReference type="PROSITE-ProRule" id="PRU00176"/>
    </source>
</evidence>
<feature type="region of interest" description="Disordered" evidence="3">
    <location>
        <begin position="143"/>
        <end position="256"/>
    </location>
</feature>
<organism evidence="5 6">
    <name type="scientific">Paramarasmius palmivorus</name>
    <dbReference type="NCBI Taxonomy" id="297713"/>
    <lineage>
        <taxon>Eukaryota</taxon>
        <taxon>Fungi</taxon>
        <taxon>Dikarya</taxon>
        <taxon>Basidiomycota</taxon>
        <taxon>Agaricomycotina</taxon>
        <taxon>Agaricomycetes</taxon>
        <taxon>Agaricomycetidae</taxon>
        <taxon>Agaricales</taxon>
        <taxon>Marasmiineae</taxon>
        <taxon>Marasmiaceae</taxon>
        <taxon>Paramarasmius</taxon>
    </lineage>
</organism>
<evidence type="ECO:0000256" key="1">
    <source>
        <dbReference type="ARBA" id="ARBA00022884"/>
    </source>
</evidence>
<gene>
    <name evidence="5" type="ORF">VNI00_017811</name>
</gene>
<feature type="compositionally biased region" description="Basic residues" evidence="3">
    <location>
        <begin position="189"/>
        <end position="202"/>
    </location>
</feature>
<dbReference type="EMBL" id="JAYKXP010000191">
    <property type="protein sequence ID" value="KAK7020198.1"/>
    <property type="molecule type" value="Genomic_DNA"/>
</dbReference>
<dbReference type="Pfam" id="PF13865">
    <property type="entry name" value="FoP_duplication"/>
    <property type="match status" value="1"/>
</dbReference>
<feature type="region of interest" description="Disordered" evidence="3">
    <location>
        <begin position="1"/>
        <end position="44"/>
    </location>
</feature>
<dbReference type="Proteomes" id="UP001383192">
    <property type="component" value="Unassembled WGS sequence"/>
</dbReference>
<dbReference type="InterPro" id="IPR035979">
    <property type="entry name" value="RBD_domain_sf"/>
</dbReference>
<feature type="compositionally biased region" description="Basic and acidic residues" evidence="3">
    <location>
        <begin position="203"/>
        <end position="221"/>
    </location>
</feature>
<comment type="caution">
    <text evidence="5">The sequence shown here is derived from an EMBL/GenBank/DDBJ whole genome shotgun (WGS) entry which is preliminary data.</text>
</comment>
<evidence type="ECO:0000259" key="4">
    <source>
        <dbReference type="PROSITE" id="PS50102"/>
    </source>
</evidence>
<sequence>MSALRGGRSRKPYSRPNVNEQWVHDKAPGVKNNLNNSESRPRIPSDVATSNTKLLVSNLHYEITPKDLAAIFGQIGTLVREPLIRPTYRLSLLVFKYDRSGRSSGTAIISYDTAAEATKAKKQFDGLLAKGQPMSITYDTAPQRALRRSVSAPGSSLINRIQRPPLKDRLTSDDSDIKDSDGPGPVRSRPSRGRRGGPKKPASRPEPKKPKTAEELDKELDAFMGDSEAPTANGSTVDAPQAADTTGKAAEDVEMA</sequence>